<evidence type="ECO:0000256" key="10">
    <source>
        <dbReference type="SAM" id="Phobius"/>
    </source>
</evidence>
<keyword evidence="5 10" id="KW-0472">Membrane</keyword>
<geneLocation type="plasmid" evidence="12 13">
    <name>Cy782202</name>
</geneLocation>
<dbReference type="InterPro" id="IPR026461">
    <property type="entry name" value="Trfase_2_rSAM/seldom_assoc"/>
</dbReference>
<dbReference type="RefSeq" id="WP_013335112.1">
    <property type="nucleotide sequence ID" value="NC_014534.1"/>
</dbReference>
<sequence>MPSVSIIIPTLNEATVIERTLRCLSILEPPALEIVVVDRGSSDETVNIAQKAGACVIRSSKSSRAIQMNTGASQAMGEYLCFLHADTLVMDDLVTLVNRTLAEPTVACAAFIPVIRGTTRIRWWFLLHSALKTYYIPLVFRPQLFFLKRFRLLFGDQTMFCRRVQFLACGGFNAELPIMEDADLCIKMLQFGKIRQINRFVETCDRRIAKWGFLKANVIYLGIGVLWGLGVPAIYLKKFYENVR</sequence>
<accession>E0UN40</accession>
<dbReference type="InterPro" id="IPR029044">
    <property type="entry name" value="Nucleotide-diphossugar_trans"/>
</dbReference>
<dbReference type="PANTHER" id="PTHR43646">
    <property type="entry name" value="GLYCOSYLTRANSFERASE"/>
    <property type="match status" value="1"/>
</dbReference>
<gene>
    <name evidence="12" type="ordered locus">Cyan7822_6618</name>
</gene>
<dbReference type="GO" id="GO:0016757">
    <property type="term" value="F:glycosyltransferase activity"/>
    <property type="evidence" value="ECO:0007669"/>
    <property type="project" value="UniProtKB-KW"/>
</dbReference>
<dbReference type="HOGENOM" id="CLU_025996_17_3_3"/>
<organism evidence="12 13">
    <name type="scientific">Gloeothece verrucosa (strain PCC 7822)</name>
    <name type="common">Cyanothece sp. (strain PCC 7822)</name>
    <dbReference type="NCBI Taxonomy" id="497965"/>
    <lineage>
        <taxon>Bacteria</taxon>
        <taxon>Bacillati</taxon>
        <taxon>Cyanobacteriota</taxon>
        <taxon>Cyanophyceae</taxon>
        <taxon>Oscillatoriophycideae</taxon>
        <taxon>Chroococcales</taxon>
        <taxon>Aphanothecaceae</taxon>
        <taxon>Gloeothece</taxon>
        <taxon>Gloeothece verrucosa</taxon>
    </lineage>
</organism>
<comment type="pathway">
    <text evidence="7">Carotenoid biosynthesis; staphyloxanthin biosynthesis; staphyloxanthin from farnesyl diphosphate: step 4/5.</text>
</comment>
<evidence type="ECO:0000256" key="2">
    <source>
        <dbReference type="ARBA" id="ARBA00022475"/>
    </source>
</evidence>
<dbReference type="PANTHER" id="PTHR43646:SF2">
    <property type="entry name" value="GLYCOSYLTRANSFERASE 2-LIKE DOMAIN-CONTAINING PROTEIN"/>
    <property type="match status" value="1"/>
</dbReference>
<keyword evidence="3" id="KW-0328">Glycosyltransferase</keyword>
<comment type="subcellular location">
    <subcellularLocation>
        <location evidence="1">Cell membrane</location>
    </subcellularLocation>
</comment>
<dbReference type="AlphaFoldDB" id="E0UN40"/>
<evidence type="ECO:0000256" key="4">
    <source>
        <dbReference type="ARBA" id="ARBA00022679"/>
    </source>
</evidence>
<evidence type="ECO:0000259" key="11">
    <source>
        <dbReference type="Pfam" id="PF00535"/>
    </source>
</evidence>
<evidence type="ECO:0000256" key="8">
    <source>
        <dbReference type="ARBA" id="ARBA00038120"/>
    </source>
</evidence>
<dbReference type="NCBIfam" id="TIGR04283">
    <property type="entry name" value="glyco_like_mftF"/>
    <property type="match status" value="1"/>
</dbReference>
<dbReference type="EMBL" id="CP002200">
    <property type="protein sequence ID" value="ADN18370.1"/>
    <property type="molecule type" value="Genomic_DNA"/>
</dbReference>
<dbReference type="SUPFAM" id="SSF53448">
    <property type="entry name" value="Nucleotide-diphospho-sugar transferases"/>
    <property type="match status" value="1"/>
</dbReference>
<keyword evidence="10" id="KW-0812">Transmembrane</keyword>
<keyword evidence="4 12" id="KW-0808">Transferase</keyword>
<proteinExistence type="inferred from homology"/>
<keyword evidence="2" id="KW-1003">Cell membrane</keyword>
<comment type="function">
    <text evidence="6">Catalyzes the glycosylation of 4,4'-diaponeurosporenoate, i.e. the esterification of glucose at the C1'' position with the carboxyl group of 4,4'-diaponeurosporenic acid, to form glycosyl-4,4'-diaponeurosporenoate. This is a step in the biosynthesis of staphyloxanthin, an orange pigment present in most staphylococci strains.</text>
</comment>
<name>E0UN40_GLOV7</name>
<comment type="similarity">
    <text evidence="8">Belongs to the glycosyltransferase 2 family. CrtQ subfamily.</text>
</comment>
<feature type="transmembrane region" description="Helical" evidence="10">
    <location>
        <begin position="218"/>
        <end position="236"/>
    </location>
</feature>
<feature type="domain" description="Glycosyltransferase 2-like" evidence="11">
    <location>
        <begin position="5"/>
        <end position="166"/>
    </location>
</feature>
<keyword evidence="12" id="KW-0614">Plasmid</keyword>
<evidence type="ECO:0000256" key="6">
    <source>
        <dbReference type="ARBA" id="ARBA00037281"/>
    </source>
</evidence>
<evidence type="ECO:0000256" key="9">
    <source>
        <dbReference type="ARBA" id="ARBA00040345"/>
    </source>
</evidence>
<keyword evidence="10" id="KW-1133">Transmembrane helix</keyword>
<evidence type="ECO:0000256" key="3">
    <source>
        <dbReference type="ARBA" id="ARBA00022676"/>
    </source>
</evidence>
<dbReference type="KEGG" id="cyj:Cyan7822_6618"/>
<dbReference type="CDD" id="cd02522">
    <property type="entry name" value="GT_2_like_a"/>
    <property type="match status" value="1"/>
</dbReference>
<reference evidence="13" key="1">
    <citation type="journal article" date="2011" name="MBio">
        <title>Novel metabolic attributes of the genus Cyanothece, comprising a group of unicellular nitrogen-fixing Cyanobacteria.</title>
        <authorList>
            <person name="Bandyopadhyay A."/>
            <person name="Elvitigala T."/>
            <person name="Welsh E."/>
            <person name="Stockel J."/>
            <person name="Liberton M."/>
            <person name="Min H."/>
            <person name="Sherman L.A."/>
            <person name="Pakrasi H.B."/>
        </authorList>
    </citation>
    <scope>NUCLEOTIDE SEQUENCE [LARGE SCALE GENOMIC DNA]</scope>
    <source>
        <strain evidence="13">PCC 7822</strain>
        <plasmid evidence="13">Cy782202</plasmid>
    </source>
</reference>
<dbReference type="Pfam" id="PF00535">
    <property type="entry name" value="Glycos_transf_2"/>
    <property type="match status" value="1"/>
</dbReference>
<dbReference type="GO" id="GO:0005886">
    <property type="term" value="C:plasma membrane"/>
    <property type="evidence" value="ECO:0007669"/>
    <property type="project" value="UniProtKB-SubCell"/>
</dbReference>
<dbReference type="CAZy" id="GT2">
    <property type="family name" value="Glycosyltransferase Family 2"/>
</dbReference>
<evidence type="ECO:0000256" key="1">
    <source>
        <dbReference type="ARBA" id="ARBA00004236"/>
    </source>
</evidence>
<protein>
    <recommendedName>
        <fullName evidence="9">4,4'-diaponeurosporenoate glycosyltransferase</fullName>
    </recommendedName>
</protein>
<dbReference type="Gene3D" id="3.90.550.10">
    <property type="entry name" value="Spore Coat Polysaccharide Biosynthesis Protein SpsA, Chain A"/>
    <property type="match status" value="1"/>
</dbReference>
<evidence type="ECO:0000256" key="7">
    <source>
        <dbReference type="ARBA" id="ARBA00037904"/>
    </source>
</evidence>
<evidence type="ECO:0000313" key="13">
    <source>
        <dbReference type="Proteomes" id="UP000008206"/>
    </source>
</evidence>
<dbReference type="Proteomes" id="UP000008206">
    <property type="component" value="Plasmid Cy782202"/>
</dbReference>
<evidence type="ECO:0000256" key="5">
    <source>
        <dbReference type="ARBA" id="ARBA00023136"/>
    </source>
</evidence>
<dbReference type="OrthoDB" id="9810303at2"/>
<keyword evidence="13" id="KW-1185">Reference proteome</keyword>
<evidence type="ECO:0000313" key="12">
    <source>
        <dbReference type="EMBL" id="ADN18370.1"/>
    </source>
</evidence>
<dbReference type="InterPro" id="IPR001173">
    <property type="entry name" value="Glyco_trans_2-like"/>
</dbReference>